<proteinExistence type="predicted"/>
<accession>A0A915JTU7</accession>
<evidence type="ECO:0000313" key="2">
    <source>
        <dbReference type="WBParaSite" id="nRc.2.0.1.t29237-RA"/>
    </source>
</evidence>
<dbReference type="Proteomes" id="UP000887565">
    <property type="component" value="Unplaced"/>
</dbReference>
<reference evidence="2" key="1">
    <citation type="submission" date="2022-11" db="UniProtKB">
        <authorList>
            <consortium name="WormBaseParasite"/>
        </authorList>
    </citation>
    <scope>IDENTIFICATION</scope>
</reference>
<organism evidence="1 2">
    <name type="scientific">Romanomermis culicivorax</name>
    <name type="common">Nematode worm</name>
    <dbReference type="NCBI Taxonomy" id="13658"/>
    <lineage>
        <taxon>Eukaryota</taxon>
        <taxon>Metazoa</taxon>
        <taxon>Ecdysozoa</taxon>
        <taxon>Nematoda</taxon>
        <taxon>Enoplea</taxon>
        <taxon>Dorylaimia</taxon>
        <taxon>Mermithida</taxon>
        <taxon>Mermithoidea</taxon>
        <taxon>Mermithidae</taxon>
        <taxon>Romanomermis</taxon>
    </lineage>
</organism>
<name>A0A915JTU7_ROMCU</name>
<evidence type="ECO:0000313" key="1">
    <source>
        <dbReference type="Proteomes" id="UP000887565"/>
    </source>
</evidence>
<protein>
    <submittedName>
        <fullName evidence="2">Uncharacterized protein</fullName>
    </submittedName>
</protein>
<sequence>MPPTNAQTTTDMAALEVVVNDVATSSRSSSSQLSTSNSIILHCETFAKKFCGHRWLENVDVVERALRMIPLLKKYVENVKTRPTVGSFDKAEASLKCVMLEARLEFFKAIATQLEPYLTQFQTDKPMAPYLFDQLTMVAKSLAARIINVNVMNACDNTTKLLHILDDKKKFKDVLKTDIGFGAKNALSAKATELQKAAFYQECAKFVSTCLAKIFERSPLKLRATKSISFCLPGLIKQHPTIATSRLKNLLEILLDKKWLTSSECDRCLIEFQHIIKTPAIASSTFDDKSDRLDKFWLNGDVIGTSLIKVLKIVLSLSHGNASVESGFSINDDLLVENLQEASLINQRMVYDSIKHHGGPSNIDITKELLKSVKASSSRYKSALDEKKQQKAFRLVEKFPSACNHHIFPGE</sequence>
<dbReference type="OMA" id="EKSADEY"/>
<dbReference type="AlphaFoldDB" id="A0A915JTU7"/>
<dbReference type="WBParaSite" id="nRc.2.0.1.t29237-RA">
    <property type="protein sequence ID" value="nRc.2.0.1.t29237-RA"/>
    <property type="gene ID" value="nRc.2.0.1.g29237"/>
</dbReference>
<keyword evidence="1" id="KW-1185">Reference proteome</keyword>